<comment type="caution">
    <text evidence="2">The sequence shown here is derived from an EMBL/GenBank/DDBJ whole genome shotgun (WGS) entry which is preliminary data.</text>
</comment>
<dbReference type="AlphaFoldDB" id="A0AAV2Z9G3"/>
<feature type="region of interest" description="Disordered" evidence="1">
    <location>
        <begin position="218"/>
        <end position="243"/>
    </location>
</feature>
<feature type="compositionally biased region" description="Low complexity" evidence="1">
    <location>
        <begin position="222"/>
        <end position="243"/>
    </location>
</feature>
<evidence type="ECO:0000313" key="3">
    <source>
        <dbReference type="Proteomes" id="UP001146120"/>
    </source>
</evidence>
<evidence type="ECO:0000256" key="1">
    <source>
        <dbReference type="SAM" id="MobiDB-lite"/>
    </source>
</evidence>
<reference evidence="2" key="2">
    <citation type="journal article" date="2023" name="Microbiol Resour">
        <title>Decontamination and Annotation of the Draft Genome Sequence of the Oomycete Lagenidium giganteum ARSEF 373.</title>
        <authorList>
            <person name="Morgan W.R."/>
            <person name="Tartar A."/>
        </authorList>
    </citation>
    <scope>NUCLEOTIDE SEQUENCE</scope>
    <source>
        <strain evidence="2">ARSEF 373</strain>
    </source>
</reference>
<accession>A0AAV2Z9G3</accession>
<dbReference type="Gene3D" id="1.20.5.110">
    <property type="match status" value="1"/>
</dbReference>
<feature type="compositionally biased region" description="Basic and acidic residues" evidence="1">
    <location>
        <begin position="9"/>
        <end position="18"/>
    </location>
</feature>
<organism evidence="2 3">
    <name type="scientific">Lagenidium giganteum</name>
    <dbReference type="NCBI Taxonomy" id="4803"/>
    <lineage>
        <taxon>Eukaryota</taxon>
        <taxon>Sar</taxon>
        <taxon>Stramenopiles</taxon>
        <taxon>Oomycota</taxon>
        <taxon>Peronosporomycetes</taxon>
        <taxon>Pythiales</taxon>
        <taxon>Pythiaceae</taxon>
    </lineage>
</organism>
<evidence type="ECO:0000313" key="2">
    <source>
        <dbReference type="EMBL" id="DBA03578.1"/>
    </source>
</evidence>
<keyword evidence="3" id="KW-1185">Reference proteome</keyword>
<proteinExistence type="predicted"/>
<dbReference type="Proteomes" id="UP001146120">
    <property type="component" value="Unassembled WGS sequence"/>
</dbReference>
<gene>
    <name evidence="2" type="ORF">N0F65_011479</name>
</gene>
<name>A0AAV2Z9G3_9STRA</name>
<reference evidence="2" key="1">
    <citation type="submission" date="2022-11" db="EMBL/GenBank/DDBJ databases">
        <authorList>
            <person name="Morgan W.R."/>
            <person name="Tartar A."/>
        </authorList>
    </citation>
    <scope>NUCLEOTIDE SEQUENCE</scope>
    <source>
        <strain evidence="2">ARSEF 373</strain>
    </source>
</reference>
<feature type="region of interest" description="Disordered" evidence="1">
    <location>
        <begin position="1"/>
        <end position="31"/>
    </location>
</feature>
<sequence>MKGGSFRDFTAEESERRGAGRGAAPPAPGGLVANNASNATSVNNYSTFFRADPGVQSLLRTSDRIEESKKIIHNSEEVAKHTLVELEVQRSQLHDMKGMVNETTAATGEAQTLLQKIADRAYRRKRLFEAAPPGSRENFFTWQRKVVYSLFAFGPGTAMAIYLESVKRDMEKEDERLKLQAIQNEQQTTLEEQHKDLALQEAMNDLRARLQALEDEARRARMPAATTATTSTSASTAPTQPNNTAKAANAAAAVVATPSVPLQAPGAEEDESTLPQWIKQVQDLWQQQRELWTQLATTNEPAKPMQQTAAPDESGIRARVAMLERERIQEDLRKHKAATATAAAAADK</sequence>
<dbReference type="Pfam" id="PF12352">
    <property type="entry name" value="V-SNARE_C"/>
    <property type="match status" value="1"/>
</dbReference>
<protein>
    <recommendedName>
        <fullName evidence="4">Peroxin-14</fullName>
    </recommendedName>
</protein>
<dbReference type="EMBL" id="DAKRPA010000018">
    <property type="protein sequence ID" value="DBA03578.1"/>
    <property type="molecule type" value="Genomic_DNA"/>
</dbReference>
<evidence type="ECO:0008006" key="4">
    <source>
        <dbReference type="Google" id="ProtNLM"/>
    </source>
</evidence>
<dbReference type="SUPFAM" id="SSF58038">
    <property type="entry name" value="SNARE fusion complex"/>
    <property type="match status" value="1"/>
</dbReference>